<evidence type="ECO:0000313" key="1">
    <source>
        <dbReference type="EMBL" id="MCM5673537.1"/>
    </source>
</evidence>
<proteinExistence type="predicted"/>
<comment type="caution">
    <text evidence="1">The sequence shown here is derived from an EMBL/GenBank/DDBJ whole genome shotgun (WGS) entry which is preliminary data.</text>
</comment>
<accession>A0A8X8GNJ3</accession>
<keyword evidence="2" id="KW-1185">Reference proteome</keyword>
<sequence length="153" mass="17835">MRISELKRNDVIRISGWKKHSVLAIVDEPNGINSENGIYFWAKIETTDGRKIEIDDSWNFEKVNEPFTRKVDMQEEQDMVHEPPHYQFGKFSARMIIELVGKTYKSASVFYHVGNALKYLMRAPRKNGLQDLKKAKQSVEFAIENWEAEENGI</sequence>
<organism evidence="1 2">
    <name type="scientific">Staphylococcus hominis</name>
    <dbReference type="NCBI Taxonomy" id="1290"/>
    <lineage>
        <taxon>Bacteria</taxon>
        <taxon>Bacillati</taxon>
        <taxon>Bacillota</taxon>
        <taxon>Bacilli</taxon>
        <taxon>Bacillales</taxon>
        <taxon>Staphylococcaceae</taxon>
        <taxon>Staphylococcus</taxon>
    </lineage>
</organism>
<gene>
    <name evidence="1" type="ORF">J7T32_012480</name>
</gene>
<evidence type="ECO:0000313" key="2">
    <source>
        <dbReference type="Proteomes" id="UP000665944"/>
    </source>
</evidence>
<reference evidence="1 2" key="1">
    <citation type="submission" date="2022-06" db="EMBL/GenBank/DDBJ databases">
        <title>Staphylococcus hominis ShoR14 genome sequence.</title>
        <authorList>
            <person name="Yeo C.C."/>
            <person name="Chew C.H."/>
            <person name="Che Hamzah A.M."/>
            <person name="Al-Trad E.I."/>
        </authorList>
    </citation>
    <scope>NUCLEOTIDE SEQUENCE [LARGE SCALE GENOMIC DNA]</scope>
    <source>
        <strain evidence="1 2">ShoR14</strain>
    </source>
</reference>
<dbReference type="EMBL" id="JAGHKT020000057">
    <property type="protein sequence ID" value="MCM5673537.1"/>
    <property type="molecule type" value="Genomic_DNA"/>
</dbReference>
<dbReference type="AlphaFoldDB" id="A0A8X8GNJ3"/>
<dbReference type="Pfam" id="PF11753">
    <property type="entry name" value="DUF3310"/>
    <property type="match status" value="1"/>
</dbReference>
<dbReference type="RefSeq" id="WP_080979348.1">
    <property type="nucleotide sequence ID" value="NZ_CP180295.1"/>
</dbReference>
<dbReference type="Proteomes" id="UP000665944">
    <property type="component" value="Unassembled WGS sequence"/>
</dbReference>
<protein>
    <submittedName>
        <fullName evidence="1">DUF3310 domain-containing protein</fullName>
    </submittedName>
</protein>
<name>A0A8X8GNJ3_STAHO</name>
<dbReference type="InterPro" id="IPR021739">
    <property type="entry name" value="SaV-like"/>
</dbReference>